<name>A0A4U5NDQ8_STECR</name>
<dbReference type="Proteomes" id="UP000298663">
    <property type="component" value="Unassembled WGS sequence"/>
</dbReference>
<reference evidence="2 3" key="2">
    <citation type="journal article" date="2019" name="G3 (Bethesda)">
        <title>Hybrid Assembly of the Genome of the Entomopathogenic Nematode Steinernema carpocapsae Identifies the X-Chromosome.</title>
        <authorList>
            <person name="Serra L."/>
            <person name="Macchietto M."/>
            <person name="Macias-Munoz A."/>
            <person name="McGill C.J."/>
            <person name="Rodriguez I.M."/>
            <person name="Rodriguez B."/>
            <person name="Murad R."/>
            <person name="Mortazavi A."/>
        </authorList>
    </citation>
    <scope>NUCLEOTIDE SEQUENCE [LARGE SCALE GENOMIC DNA]</scope>
    <source>
        <strain evidence="2 3">ALL</strain>
    </source>
</reference>
<evidence type="ECO:0000313" key="3">
    <source>
        <dbReference type="Proteomes" id="UP000298663"/>
    </source>
</evidence>
<dbReference type="AlphaFoldDB" id="A0A4U5NDQ8"/>
<dbReference type="EMBL" id="AZBU02000004">
    <property type="protein sequence ID" value="TKR80631.1"/>
    <property type="molecule type" value="Genomic_DNA"/>
</dbReference>
<comment type="caution">
    <text evidence="2">The sequence shown here is derived from an EMBL/GenBank/DDBJ whole genome shotgun (WGS) entry which is preliminary data.</text>
</comment>
<evidence type="ECO:0008006" key="4">
    <source>
        <dbReference type="Google" id="ProtNLM"/>
    </source>
</evidence>
<evidence type="ECO:0000256" key="1">
    <source>
        <dbReference type="SAM" id="SignalP"/>
    </source>
</evidence>
<protein>
    <recommendedName>
        <fullName evidence="4">UPAR/Ly6 domain-containing protein</fullName>
    </recommendedName>
</protein>
<sequence>MCQLSSLLVIFSLLVVVCVSSRGSRQSAAARKNGTIQCYKCVGTKTECIRDHTTCEGIACKRFKLIGVSEDSYKLGCLAEIDEGIKMTTVKTETEEILYCDQNLCNSAHSSANSAFRVPSLGAIALSLLITIYRLA</sequence>
<reference evidence="2 3" key="1">
    <citation type="journal article" date="2015" name="Genome Biol.">
        <title>Comparative genomics of Steinernema reveals deeply conserved gene regulatory networks.</title>
        <authorList>
            <person name="Dillman A.R."/>
            <person name="Macchietto M."/>
            <person name="Porter C.F."/>
            <person name="Rogers A."/>
            <person name="Williams B."/>
            <person name="Antoshechkin I."/>
            <person name="Lee M.M."/>
            <person name="Goodwin Z."/>
            <person name="Lu X."/>
            <person name="Lewis E.E."/>
            <person name="Goodrich-Blair H."/>
            <person name="Stock S.P."/>
            <person name="Adams B.J."/>
            <person name="Sternberg P.W."/>
            <person name="Mortazavi A."/>
        </authorList>
    </citation>
    <scope>NUCLEOTIDE SEQUENCE [LARGE SCALE GENOMIC DNA]</scope>
    <source>
        <strain evidence="2 3">ALL</strain>
    </source>
</reference>
<accession>A0A4U5NDQ8</accession>
<keyword evidence="1" id="KW-0732">Signal</keyword>
<organism evidence="2 3">
    <name type="scientific">Steinernema carpocapsae</name>
    <name type="common">Entomopathogenic nematode</name>
    <dbReference type="NCBI Taxonomy" id="34508"/>
    <lineage>
        <taxon>Eukaryota</taxon>
        <taxon>Metazoa</taxon>
        <taxon>Ecdysozoa</taxon>
        <taxon>Nematoda</taxon>
        <taxon>Chromadorea</taxon>
        <taxon>Rhabditida</taxon>
        <taxon>Tylenchina</taxon>
        <taxon>Panagrolaimomorpha</taxon>
        <taxon>Strongyloidoidea</taxon>
        <taxon>Steinernematidae</taxon>
        <taxon>Steinernema</taxon>
    </lineage>
</organism>
<gene>
    <name evidence="2" type="ORF">L596_014676</name>
</gene>
<keyword evidence="3" id="KW-1185">Reference proteome</keyword>
<proteinExistence type="predicted"/>
<feature type="signal peptide" evidence="1">
    <location>
        <begin position="1"/>
        <end position="20"/>
    </location>
</feature>
<feature type="chain" id="PRO_5020796679" description="UPAR/Ly6 domain-containing protein" evidence="1">
    <location>
        <begin position="21"/>
        <end position="136"/>
    </location>
</feature>
<evidence type="ECO:0000313" key="2">
    <source>
        <dbReference type="EMBL" id="TKR80631.1"/>
    </source>
</evidence>